<gene>
    <name evidence="13" type="ORF">ACFPN2_04360</name>
</gene>
<evidence type="ECO:0000259" key="12">
    <source>
        <dbReference type="Pfam" id="PF07715"/>
    </source>
</evidence>
<evidence type="ECO:0000256" key="7">
    <source>
        <dbReference type="ARBA" id="ARBA00023237"/>
    </source>
</evidence>
<dbReference type="Pfam" id="PF07715">
    <property type="entry name" value="Plug"/>
    <property type="match status" value="1"/>
</dbReference>
<dbReference type="Pfam" id="PF00593">
    <property type="entry name" value="TonB_dep_Rec_b-barrel"/>
    <property type="match status" value="1"/>
</dbReference>
<dbReference type="InterPro" id="IPR000531">
    <property type="entry name" value="Beta-barrel_TonB"/>
</dbReference>
<dbReference type="InterPro" id="IPR036942">
    <property type="entry name" value="Beta-barrel_TonB_sf"/>
</dbReference>
<evidence type="ECO:0000256" key="1">
    <source>
        <dbReference type="ARBA" id="ARBA00004571"/>
    </source>
</evidence>
<dbReference type="SUPFAM" id="SSF56935">
    <property type="entry name" value="Porins"/>
    <property type="match status" value="1"/>
</dbReference>
<dbReference type="Gene3D" id="2.170.130.10">
    <property type="entry name" value="TonB-dependent receptor, plug domain"/>
    <property type="match status" value="1"/>
</dbReference>
<evidence type="ECO:0000256" key="2">
    <source>
        <dbReference type="ARBA" id="ARBA00022448"/>
    </source>
</evidence>
<evidence type="ECO:0000256" key="6">
    <source>
        <dbReference type="ARBA" id="ARBA00023136"/>
    </source>
</evidence>
<evidence type="ECO:0000313" key="13">
    <source>
        <dbReference type="EMBL" id="MFC4308307.1"/>
    </source>
</evidence>
<keyword evidence="3 8" id="KW-1134">Transmembrane beta strand</keyword>
<evidence type="ECO:0000256" key="10">
    <source>
        <dbReference type="SAM" id="SignalP"/>
    </source>
</evidence>
<keyword evidence="6 8" id="KW-0472">Membrane</keyword>
<evidence type="ECO:0000256" key="5">
    <source>
        <dbReference type="ARBA" id="ARBA00023077"/>
    </source>
</evidence>
<comment type="subcellular location">
    <subcellularLocation>
        <location evidence="1 8">Cell outer membrane</location>
        <topology evidence="1 8">Multi-pass membrane protein</topology>
    </subcellularLocation>
</comment>
<dbReference type="Gene3D" id="2.40.170.20">
    <property type="entry name" value="TonB-dependent receptor, beta-barrel domain"/>
    <property type="match status" value="1"/>
</dbReference>
<keyword evidence="4 8" id="KW-0812">Transmembrane</keyword>
<feature type="chain" id="PRO_5047381690" evidence="10">
    <location>
        <begin position="23"/>
        <end position="662"/>
    </location>
</feature>
<evidence type="ECO:0000256" key="4">
    <source>
        <dbReference type="ARBA" id="ARBA00022692"/>
    </source>
</evidence>
<dbReference type="EMBL" id="JBHSDU010000002">
    <property type="protein sequence ID" value="MFC4308307.1"/>
    <property type="molecule type" value="Genomic_DNA"/>
</dbReference>
<dbReference type="Proteomes" id="UP001595904">
    <property type="component" value="Unassembled WGS sequence"/>
</dbReference>
<dbReference type="InterPro" id="IPR037066">
    <property type="entry name" value="Plug_dom_sf"/>
</dbReference>
<dbReference type="PROSITE" id="PS52016">
    <property type="entry name" value="TONB_DEPENDENT_REC_3"/>
    <property type="match status" value="1"/>
</dbReference>
<reference evidence="14" key="1">
    <citation type="journal article" date="2019" name="Int. J. Syst. Evol. Microbiol.">
        <title>The Global Catalogue of Microorganisms (GCM) 10K type strain sequencing project: providing services to taxonomists for standard genome sequencing and annotation.</title>
        <authorList>
            <consortium name="The Broad Institute Genomics Platform"/>
            <consortium name="The Broad Institute Genome Sequencing Center for Infectious Disease"/>
            <person name="Wu L."/>
            <person name="Ma J."/>
        </authorList>
    </citation>
    <scope>NUCLEOTIDE SEQUENCE [LARGE SCALE GENOMIC DNA]</scope>
    <source>
        <strain evidence="14">CGMCC 1.10759</strain>
    </source>
</reference>
<feature type="domain" description="TonB-dependent receptor-like beta-barrel" evidence="11">
    <location>
        <begin position="256"/>
        <end position="631"/>
    </location>
</feature>
<organism evidence="13 14">
    <name type="scientific">Steroidobacter flavus</name>
    <dbReference type="NCBI Taxonomy" id="1842136"/>
    <lineage>
        <taxon>Bacteria</taxon>
        <taxon>Pseudomonadati</taxon>
        <taxon>Pseudomonadota</taxon>
        <taxon>Gammaproteobacteria</taxon>
        <taxon>Steroidobacterales</taxon>
        <taxon>Steroidobacteraceae</taxon>
        <taxon>Steroidobacter</taxon>
    </lineage>
</organism>
<name>A0ABV8SN53_9GAMM</name>
<dbReference type="PANTHER" id="PTHR30069:SF40">
    <property type="entry name" value="TONB-DEPENDENT RECEPTOR NMB0964-RELATED"/>
    <property type="match status" value="1"/>
</dbReference>
<feature type="domain" description="TonB-dependent receptor plug" evidence="12">
    <location>
        <begin position="42"/>
        <end position="145"/>
    </location>
</feature>
<dbReference type="InterPro" id="IPR012910">
    <property type="entry name" value="Plug_dom"/>
</dbReference>
<dbReference type="RefSeq" id="WP_380595399.1">
    <property type="nucleotide sequence ID" value="NZ_JBHSDU010000002.1"/>
</dbReference>
<evidence type="ECO:0000256" key="8">
    <source>
        <dbReference type="PROSITE-ProRule" id="PRU01360"/>
    </source>
</evidence>
<comment type="similarity">
    <text evidence="8 9">Belongs to the TonB-dependent receptor family.</text>
</comment>
<accession>A0ABV8SN53</accession>
<feature type="signal peptide" evidence="10">
    <location>
        <begin position="1"/>
        <end position="22"/>
    </location>
</feature>
<keyword evidence="7 8" id="KW-0998">Cell outer membrane</keyword>
<sequence length="662" mass="71761">MRRSHLLRVAVAALLVSHVALSQESKTEEVVVTSSALRENPLDVAQPTSVMAGDDLRRQIAGSIGETLSSQLGVSSTYFGPSASRPVIRGLAGDRVQVLQDGLASLDVSSLSQDHAVTLETVVSQQIEIVKGPAALLYGSGASGGLVNVVSTRVPTEVPAQPVTGAVEVRGDTASEERTGAFSLDGGAGNFAFHADYFDRETDDVEIPGFAQSDALRRQLIEAGEEPDNVRGHIPNTQGEASGGAIGGSYIGQQGLAGLSYSRYETTYGIPGEEEAFIDMKQDRFDGKAELDLEGAIKKLRLTGAYNDYTHTEFEAPGVPGTVFNQDAYELRFAADHELGSGWRGTTGLQYVDVDFEAIGEEAFVPSSKTQTLSVFAFEEHHFEKWTIELGARAEQQKIDVNADLPDYDETAISLSAGAVWDFAEDHALALNLTRTQRNPQAAELYADGPHIAAQRFEVGDTNLDKETSVTADLSLRHTGESVSWTLSAFYNDYTDYIYASPTGEIEDDLPVYVYLQNGAKFHGFEAEVNVPLIDDGNRHLGLRLASDYVRGKLDNGEDLPQIPPLRFGAGLHYDQDAWHIGAQAFYYDKQDQVATNELPTDSFVLAEMDASYRVPVGSTSVFLFLRGTNLLDEDARQHASPLKDIAPLGGRSWHIGARAEF</sequence>
<keyword evidence="10" id="KW-0732">Signal</keyword>
<evidence type="ECO:0000259" key="11">
    <source>
        <dbReference type="Pfam" id="PF00593"/>
    </source>
</evidence>
<keyword evidence="13" id="KW-0675">Receptor</keyword>
<evidence type="ECO:0000256" key="3">
    <source>
        <dbReference type="ARBA" id="ARBA00022452"/>
    </source>
</evidence>
<dbReference type="InterPro" id="IPR039426">
    <property type="entry name" value="TonB-dep_rcpt-like"/>
</dbReference>
<proteinExistence type="inferred from homology"/>
<comment type="caution">
    <text evidence="13">The sequence shown here is derived from an EMBL/GenBank/DDBJ whole genome shotgun (WGS) entry which is preliminary data.</text>
</comment>
<dbReference type="PANTHER" id="PTHR30069">
    <property type="entry name" value="TONB-DEPENDENT OUTER MEMBRANE RECEPTOR"/>
    <property type="match status" value="1"/>
</dbReference>
<evidence type="ECO:0000313" key="14">
    <source>
        <dbReference type="Proteomes" id="UP001595904"/>
    </source>
</evidence>
<evidence type="ECO:0000256" key="9">
    <source>
        <dbReference type="RuleBase" id="RU003357"/>
    </source>
</evidence>
<keyword evidence="2 8" id="KW-0813">Transport</keyword>
<keyword evidence="5 9" id="KW-0798">TonB box</keyword>
<keyword evidence="14" id="KW-1185">Reference proteome</keyword>
<dbReference type="CDD" id="cd01347">
    <property type="entry name" value="ligand_gated_channel"/>
    <property type="match status" value="1"/>
</dbReference>
<protein>
    <submittedName>
        <fullName evidence="13">TonB-dependent receptor</fullName>
    </submittedName>
</protein>